<evidence type="ECO:0000256" key="1">
    <source>
        <dbReference type="SAM" id="Phobius"/>
    </source>
</evidence>
<feature type="transmembrane region" description="Helical" evidence="1">
    <location>
        <begin position="64"/>
        <end position="81"/>
    </location>
</feature>
<evidence type="ECO:0000313" key="2">
    <source>
        <dbReference type="EMBL" id="OCA70563.1"/>
    </source>
</evidence>
<dbReference type="Gene3D" id="1.20.1280.290">
    <property type="match status" value="1"/>
</dbReference>
<sequence length="205" mass="23860">MDELELLKKDWNKESEDFKEYSDHEIYNMIKNKSVSITKTLLLIGAIEVVLWTLYGYLDKQFPYIRITMFLVFAGLIVFLFRKMKTGQNSITLMKSILNLRILILGYACISLLLTMVDSIIHFDHNTKDFMAGLKDGYNSSYDVKALPTNPDTMMPGTANYIIFGIIVLIGFYILYKIYNRTYGKILQDLRKNYKELSLQEEKAI</sequence>
<gene>
    <name evidence="2" type="ORF">BBI01_11455</name>
</gene>
<dbReference type="Proteomes" id="UP000092651">
    <property type="component" value="Unassembled WGS sequence"/>
</dbReference>
<feature type="transmembrane region" description="Helical" evidence="1">
    <location>
        <begin position="158"/>
        <end position="176"/>
    </location>
</feature>
<comment type="caution">
    <text evidence="2">The sequence shown here is derived from an EMBL/GenBank/DDBJ whole genome shotgun (WGS) entry which is preliminary data.</text>
</comment>
<dbReference type="RefSeq" id="WP_065394975.1">
    <property type="nucleotide sequence ID" value="NZ_MAYH01000034.1"/>
</dbReference>
<proteinExistence type="predicted"/>
<feature type="transmembrane region" description="Helical" evidence="1">
    <location>
        <begin position="102"/>
        <end position="123"/>
    </location>
</feature>
<reference evidence="2 3" key="1">
    <citation type="submission" date="2016-07" db="EMBL/GenBank/DDBJ databases">
        <authorList>
            <person name="Jeong J.-J."/>
            <person name="Kim D.W."/>
            <person name="Sang M.K."/>
            <person name="Choi I.-G."/>
            <person name="Kim K.D."/>
        </authorList>
    </citation>
    <scope>NUCLEOTIDE SEQUENCE [LARGE SCALE GENOMIC DNA]</scope>
    <source>
        <strain evidence="2 3">UTM-3</strain>
    </source>
</reference>
<dbReference type="EMBL" id="MAYH01000034">
    <property type="protein sequence ID" value="OCA70563.1"/>
    <property type="molecule type" value="Genomic_DNA"/>
</dbReference>
<keyword evidence="3" id="KW-1185">Reference proteome</keyword>
<keyword evidence="1" id="KW-0472">Membrane</keyword>
<accession>A0A1B8ZG41</accession>
<organism evidence="2 3">
    <name type="scientific">Chryseobacterium artocarpi</name>
    <dbReference type="NCBI Taxonomy" id="1414727"/>
    <lineage>
        <taxon>Bacteria</taxon>
        <taxon>Pseudomonadati</taxon>
        <taxon>Bacteroidota</taxon>
        <taxon>Flavobacteriia</taxon>
        <taxon>Flavobacteriales</taxon>
        <taxon>Weeksellaceae</taxon>
        <taxon>Chryseobacterium group</taxon>
        <taxon>Chryseobacterium</taxon>
    </lineage>
</organism>
<evidence type="ECO:0000313" key="3">
    <source>
        <dbReference type="Proteomes" id="UP000092651"/>
    </source>
</evidence>
<dbReference type="OrthoDB" id="709028at2"/>
<keyword evidence="1" id="KW-1133">Transmembrane helix</keyword>
<protein>
    <submittedName>
        <fullName evidence="2">Uncharacterized protein</fullName>
    </submittedName>
</protein>
<dbReference type="AlphaFoldDB" id="A0A1B8ZG41"/>
<name>A0A1B8ZG41_9FLAO</name>
<feature type="transmembrane region" description="Helical" evidence="1">
    <location>
        <begin position="40"/>
        <end position="58"/>
    </location>
</feature>
<keyword evidence="1" id="KW-0812">Transmembrane</keyword>